<reference evidence="3" key="2">
    <citation type="submission" date="2025-08" db="UniProtKB">
        <authorList>
            <consortium name="Ensembl"/>
        </authorList>
    </citation>
    <scope>IDENTIFICATION</scope>
</reference>
<organism evidence="3 4">
    <name type="scientific">Ciona savignyi</name>
    <name type="common">Pacific transparent sea squirt</name>
    <dbReference type="NCBI Taxonomy" id="51511"/>
    <lineage>
        <taxon>Eukaryota</taxon>
        <taxon>Metazoa</taxon>
        <taxon>Chordata</taxon>
        <taxon>Tunicata</taxon>
        <taxon>Ascidiacea</taxon>
        <taxon>Phlebobranchia</taxon>
        <taxon>Cionidae</taxon>
        <taxon>Ciona</taxon>
    </lineage>
</organism>
<feature type="region of interest" description="Disordered" evidence="1">
    <location>
        <begin position="1"/>
        <end position="32"/>
    </location>
</feature>
<evidence type="ECO:0000313" key="3">
    <source>
        <dbReference type="Ensembl" id="ENSCSAVP00000004841.1"/>
    </source>
</evidence>
<feature type="compositionally biased region" description="Basic residues" evidence="1">
    <location>
        <begin position="23"/>
        <end position="32"/>
    </location>
</feature>
<name>H2YHP2_CIOSA</name>
<dbReference type="AlphaFoldDB" id="H2YHP2"/>
<dbReference type="Ensembl" id="ENSCSAVT00000004909.1">
    <property type="protein sequence ID" value="ENSCSAVP00000004841.1"/>
    <property type="gene ID" value="ENSCSAVG00000002887.1"/>
</dbReference>
<dbReference type="InParanoid" id="H2YHP2"/>
<evidence type="ECO:0000256" key="1">
    <source>
        <dbReference type="SAM" id="MobiDB-lite"/>
    </source>
</evidence>
<keyword evidence="2" id="KW-1133">Transmembrane helix</keyword>
<keyword evidence="2" id="KW-0812">Transmembrane</keyword>
<sequence>MAAKVEDVAATSGTGDLEDQAKKTRRSSSKRHSFYSAIPLTRRMQEGAWGKFQERGRRSLERLQNRVSSRFMGRPLNLYIAITGVFFAIIITIIYVEVISGHNGVMPRNNYCWTWPPPLRVLYNANGAMCRFNTYFKRC</sequence>
<dbReference type="HOGENOM" id="CLU_1849572_0_0_1"/>
<dbReference type="GeneTree" id="ENSGT00390000011022"/>
<evidence type="ECO:0000313" key="4">
    <source>
        <dbReference type="Proteomes" id="UP000007875"/>
    </source>
</evidence>
<evidence type="ECO:0000256" key="2">
    <source>
        <dbReference type="SAM" id="Phobius"/>
    </source>
</evidence>
<keyword evidence="4" id="KW-1185">Reference proteome</keyword>
<feature type="transmembrane region" description="Helical" evidence="2">
    <location>
        <begin position="76"/>
        <end position="96"/>
    </location>
</feature>
<reference evidence="4" key="1">
    <citation type="submission" date="2003-08" db="EMBL/GenBank/DDBJ databases">
        <authorList>
            <person name="Birren B."/>
            <person name="Nusbaum C."/>
            <person name="Abebe A."/>
            <person name="Abouelleil A."/>
            <person name="Adekoya E."/>
            <person name="Ait-zahra M."/>
            <person name="Allen N."/>
            <person name="Allen T."/>
            <person name="An P."/>
            <person name="Anderson M."/>
            <person name="Anderson S."/>
            <person name="Arachchi H."/>
            <person name="Armbruster J."/>
            <person name="Bachantsang P."/>
            <person name="Baldwin J."/>
            <person name="Barry A."/>
            <person name="Bayul T."/>
            <person name="Blitshsteyn B."/>
            <person name="Bloom T."/>
            <person name="Blye J."/>
            <person name="Boguslavskiy L."/>
            <person name="Borowsky M."/>
            <person name="Boukhgalter B."/>
            <person name="Brunache A."/>
            <person name="Butler J."/>
            <person name="Calixte N."/>
            <person name="Calvo S."/>
            <person name="Camarata J."/>
            <person name="Campo K."/>
            <person name="Chang J."/>
            <person name="Cheshatsang Y."/>
            <person name="Citroen M."/>
            <person name="Collymore A."/>
            <person name="Considine T."/>
            <person name="Cook A."/>
            <person name="Cooke P."/>
            <person name="Corum B."/>
            <person name="Cuomo C."/>
            <person name="David R."/>
            <person name="Dawoe T."/>
            <person name="Degray S."/>
            <person name="Dodge S."/>
            <person name="Dooley K."/>
            <person name="Dorje P."/>
            <person name="Dorjee K."/>
            <person name="Dorris L."/>
            <person name="Duffey N."/>
            <person name="Dupes A."/>
            <person name="Elkins T."/>
            <person name="Engels R."/>
            <person name="Erickson J."/>
            <person name="Farina A."/>
            <person name="Faro S."/>
            <person name="Ferreira P."/>
            <person name="Fischer H."/>
            <person name="Fitzgerald M."/>
            <person name="Foley K."/>
            <person name="Gage D."/>
            <person name="Galagan J."/>
            <person name="Gearin G."/>
            <person name="Gnerre S."/>
            <person name="Gnirke A."/>
            <person name="Goyette A."/>
            <person name="Graham J."/>
            <person name="Grandbois E."/>
            <person name="Gyaltsen K."/>
            <person name="Hafez N."/>
            <person name="Hagopian D."/>
            <person name="Hagos B."/>
            <person name="Hall J."/>
            <person name="Hatcher B."/>
            <person name="Heller A."/>
            <person name="Higgins H."/>
            <person name="Honan T."/>
            <person name="Horn A."/>
            <person name="Houde N."/>
            <person name="Hughes L."/>
            <person name="Hulme W."/>
            <person name="Husby E."/>
            <person name="Iliev I."/>
            <person name="Jaffe D."/>
            <person name="Jones C."/>
            <person name="Kamal M."/>
            <person name="Kamat A."/>
            <person name="Kamvysselis M."/>
            <person name="Karlsson E."/>
            <person name="Kells C."/>
            <person name="Kieu A."/>
            <person name="Kisner P."/>
            <person name="Kodira C."/>
            <person name="Kulbokas E."/>
            <person name="Labutti K."/>
            <person name="Lama D."/>
            <person name="Landers T."/>
            <person name="Leger J."/>
            <person name="Levine S."/>
            <person name="Lewis D."/>
            <person name="Lewis T."/>
            <person name="Lindblad-toh K."/>
            <person name="Liu X."/>
            <person name="Lokyitsang T."/>
            <person name="Lokyitsang Y."/>
            <person name="Lucien O."/>
            <person name="Lui A."/>
            <person name="Ma L.J."/>
            <person name="Mabbitt R."/>
            <person name="Macdonald J."/>
            <person name="Maclean C."/>
            <person name="Major J."/>
            <person name="Manning J."/>
            <person name="Marabella R."/>
            <person name="Maru K."/>
            <person name="Matthews C."/>
            <person name="Mauceli E."/>
            <person name="Mccarthy M."/>
            <person name="Mcdonough S."/>
            <person name="Mcghee T."/>
            <person name="Meldrim J."/>
            <person name="Meneus L."/>
            <person name="Mesirov J."/>
            <person name="Mihalev A."/>
            <person name="Mihova T."/>
            <person name="Mikkelsen T."/>
            <person name="Mlenga V."/>
            <person name="Moru K."/>
            <person name="Mozes J."/>
            <person name="Mulrain L."/>
            <person name="Munson G."/>
            <person name="Naylor J."/>
            <person name="Newes C."/>
            <person name="Nguyen C."/>
            <person name="Nguyen N."/>
            <person name="Nguyen T."/>
            <person name="Nicol R."/>
            <person name="Nielsen C."/>
            <person name="Nizzari M."/>
            <person name="Norbu C."/>
            <person name="Norbu N."/>
            <person name="O'donnell P."/>
            <person name="Okoawo O."/>
            <person name="O'leary S."/>
            <person name="Omotosho B."/>
            <person name="O'neill K."/>
            <person name="Osman S."/>
            <person name="Parker S."/>
            <person name="Perrin D."/>
            <person name="Phunkhang P."/>
            <person name="Piqani B."/>
            <person name="Purcell S."/>
            <person name="Rachupka T."/>
            <person name="Ramasamy U."/>
            <person name="Rameau R."/>
            <person name="Ray V."/>
            <person name="Raymond C."/>
            <person name="Retta R."/>
            <person name="Richardson S."/>
            <person name="Rise C."/>
            <person name="Rodriguez J."/>
            <person name="Rogers J."/>
            <person name="Rogov P."/>
            <person name="Rutman M."/>
            <person name="Schupbach R."/>
            <person name="Seaman C."/>
            <person name="Settipalli S."/>
            <person name="Sharpe T."/>
            <person name="Sheridan J."/>
            <person name="Sherpa N."/>
            <person name="Shi J."/>
            <person name="Smirnov S."/>
            <person name="Smith C."/>
            <person name="Sougnez C."/>
            <person name="Spencer B."/>
            <person name="Stalker J."/>
            <person name="Stange-thomann N."/>
            <person name="Stavropoulos S."/>
            <person name="Stetson K."/>
            <person name="Stone C."/>
            <person name="Stone S."/>
            <person name="Stubbs M."/>
            <person name="Talamas J."/>
            <person name="Tchuinga P."/>
            <person name="Tenzing P."/>
            <person name="Tesfaye S."/>
            <person name="Theodore J."/>
            <person name="Thoulutsang Y."/>
            <person name="Topham K."/>
            <person name="Towey S."/>
            <person name="Tsamla T."/>
            <person name="Tsomo N."/>
            <person name="Vallee D."/>
            <person name="Vassiliev H."/>
            <person name="Venkataraman V."/>
            <person name="Vinson J."/>
            <person name="Vo A."/>
            <person name="Wade C."/>
            <person name="Wang S."/>
            <person name="Wangchuk T."/>
            <person name="Wangdi T."/>
            <person name="Whittaker C."/>
            <person name="Wilkinson J."/>
            <person name="Wu Y."/>
            <person name="Wyman D."/>
            <person name="Yadav S."/>
            <person name="Yang S."/>
            <person name="Yang X."/>
            <person name="Yeager S."/>
            <person name="Yee E."/>
            <person name="Young G."/>
            <person name="Zainoun J."/>
            <person name="Zembeck L."/>
            <person name="Zimmer A."/>
            <person name="Zody M."/>
            <person name="Lander E."/>
        </authorList>
    </citation>
    <scope>NUCLEOTIDE SEQUENCE [LARGE SCALE GENOMIC DNA]</scope>
</reference>
<dbReference type="Proteomes" id="UP000007875">
    <property type="component" value="Unassembled WGS sequence"/>
</dbReference>
<proteinExistence type="predicted"/>
<reference evidence="3" key="3">
    <citation type="submission" date="2025-09" db="UniProtKB">
        <authorList>
            <consortium name="Ensembl"/>
        </authorList>
    </citation>
    <scope>IDENTIFICATION</scope>
</reference>
<keyword evidence="2" id="KW-0472">Membrane</keyword>
<protein>
    <submittedName>
        <fullName evidence="3">Uncharacterized protein</fullName>
    </submittedName>
</protein>
<accession>H2YHP2</accession>